<dbReference type="EMBL" id="PJQY01001359">
    <property type="protein sequence ID" value="PQQ03296.1"/>
    <property type="molecule type" value="Genomic_DNA"/>
</dbReference>
<evidence type="ECO:0000313" key="1">
    <source>
        <dbReference type="EMBL" id="PQQ03296.1"/>
    </source>
</evidence>
<comment type="caution">
    <text evidence="1">The sequence shown here is derived from an EMBL/GenBank/DDBJ whole genome shotgun (WGS) entry which is preliminary data.</text>
</comment>
<dbReference type="InterPro" id="IPR037293">
    <property type="entry name" value="Gal_Oxidase_central_sf"/>
</dbReference>
<accession>A0A314ZMX3</accession>
<gene>
    <name evidence="1" type="ORF">Pyn_22903</name>
</gene>
<protein>
    <recommendedName>
        <fullName evidence="3">F-box/kelch-repeat protein</fullName>
    </recommendedName>
</protein>
<dbReference type="InterPro" id="IPR011043">
    <property type="entry name" value="Gal_Oxase/kelch_b-propeller"/>
</dbReference>
<evidence type="ECO:0008006" key="3">
    <source>
        <dbReference type="Google" id="ProtNLM"/>
    </source>
</evidence>
<sequence length="454" mass="51359">MEWDRKIEEMLEEIQEIKMVSPDWVRNQLVVRLIDGLFAADDRLFAADDRLFAADDRVLYICFAKYRLDNVTSYVVEAIELNSVLSSLVSCLPNKNCSIMPNKLQLQHSTKNKLQLKQVASKSGKDLPAHVGCGVFGSKVLFAGGVKGGLDPEVDEYRPCPCRQIFEFETDRTMNPNRSIKLQAQIFRGRKAQPLLQEIEGKLYALGTYQLSFHASPYFEVFDPQEAKWSPLPDPPVFLRFNTREVCHSPQQYCFTIAGTNIIMSCVGEPVYCFDVADPINKVWRVLPGIPSDDLNFQGRALAVDYGEGDFVIFCYGSLRAPNAIPVYLLPKGYSELKVVKPMQLPTGLLPPEFVVSPANSRFIHLGGRTVCLLLSRFMGPFSCYYMADIMKISVRALIFEFKVSKDRRSVDFEFLYSRILECDGNWQSQDSEAMTIYGEILTSDVELVGAFVM</sequence>
<reference evidence="1 2" key="1">
    <citation type="submission" date="2018-02" db="EMBL/GenBank/DDBJ databases">
        <title>Draft genome of wild Prunus yedoensis var. nudiflora.</title>
        <authorList>
            <person name="Baek S."/>
            <person name="Kim J.-H."/>
            <person name="Choi K."/>
            <person name="Kim G.-B."/>
            <person name="Cho A."/>
            <person name="Jang H."/>
            <person name="Shin C.-H."/>
            <person name="Yu H.-J."/>
            <person name="Mun J.-H."/>
        </authorList>
    </citation>
    <scope>NUCLEOTIDE SEQUENCE [LARGE SCALE GENOMIC DNA]</scope>
    <source>
        <strain evidence="2">cv. Jeju island</strain>
        <tissue evidence="1">Leaf</tissue>
    </source>
</reference>
<dbReference type="Proteomes" id="UP000250321">
    <property type="component" value="Unassembled WGS sequence"/>
</dbReference>
<proteinExistence type="predicted"/>
<dbReference type="OrthoDB" id="1166520at2759"/>
<dbReference type="AlphaFoldDB" id="A0A314ZMX3"/>
<dbReference type="Pfam" id="PF07893">
    <property type="entry name" value="DUF1668"/>
    <property type="match status" value="1"/>
</dbReference>
<dbReference type="Gene3D" id="2.130.10.80">
    <property type="entry name" value="Galactose oxidase/kelch, beta-propeller"/>
    <property type="match status" value="1"/>
</dbReference>
<name>A0A314ZMX3_PRUYE</name>
<evidence type="ECO:0000313" key="2">
    <source>
        <dbReference type="Proteomes" id="UP000250321"/>
    </source>
</evidence>
<organism evidence="1 2">
    <name type="scientific">Prunus yedoensis var. nudiflora</name>
    <dbReference type="NCBI Taxonomy" id="2094558"/>
    <lineage>
        <taxon>Eukaryota</taxon>
        <taxon>Viridiplantae</taxon>
        <taxon>Streptophyta</taxon>
        <taxon>Embryophyta</taxon>
        <taxon>Tracheophyta</taxon>
        <taxon>Spermatophyta</taxon>
        <taxon>Magnoliopsida</taxon>
        <taxon>eudicotyledons</taxon>
        <taxon>Gunneridae</taxon>
        <taxon>Pentapetalae</taxon>
        <taxon>rosids</taxon>
        <taxon>fabids</taxon>
        <taxon>Rosales</taxon>
        <taxon>Rosaceae</taxon>
        <taxon>Amygdaloideae</taxon>
        <taxon>Amygdaleae</taxon>
        <taxon>Prunus</taxon>
    </lineage>
</organism>
<dbReference type="InterPro" id="IPR012871">
    <property type="entry name" value="DUF1668_ORYSA"/>
</dbReference>
<dbReference type="SUPFAM" id="SSF50965">
    <property type="entry name" value="Galactose oxidase, central domain"/>
    <property type="match status" value="1"/>
</dbReference>
<keyword evidence="2" id="KW-1185">Reference proteome</keyword>